<evidence type="ECO:0000313" key="3">
    <source>
        <dbReference type="Proteomes" id="UP000649739"/>
    </source>
</evidence>
<dbReference type="GO" id="GO:0016491">
    <property type="term" value="F:oxidoreductase activity"/>
    <property type="evidence" value="ECO:0007669"/>
    <property type="project" value="UniProtKB-KW"/>
</dbReference>
<evidence type="ECO:0000256" key="1">
    <source>
        <dbReference type="ARBA" id="ARBA00023002"/>
    </source>
</evidence>
<dbReference type="AlphaFoldDB" id="A0A8J3FAX0"/>
<keyword evidence="1" id="KW-0560">Oxidoreductase</keyword>
<reference evidence="2" key="2">
    <citation type="submission" date="2020-09" db="EMBL/GenBank/DDBJ databases">
        <authorList>
            <person name="Sun Q."/>
            <person name="Ohkuma M."/>
        </authorList>
    </citation>
    <scope>NUCLEOTIDE SEQUENCE</scope>
    <source>
        <strain evidence="2">JCM 3090</strain>
    </source>
</reference>
<proteinExistence type="predicted"/>
<dbReference type="Pfam" id="PF13510">
    <property type="entry name" value="Fer2_4"/>
    <property type="match status" value="1"/>
</dbReference>
<dbReference type="EMBL" id="BMQB01000001">
    <property type="protein sequence ID" value="GGJ78402.1"/>
    <property type="molecule type" value="Genomic_DNA"/>
</dbReference>
<evidence type="ECO:0000313" key="2">
    <source>
        <dbReference type="EMBL" id="GGJ78402.1"/>
    </source>
</evidence>
<organism evidence="2 3">
    <name type="scientific">Pilimelia anulata</name>
    <dbReference type="NCBI Taxonomy" id="53371"/>
    <lineage>
        <taxon>Bacteria</taxon>
        <taxon>Bacillati</taxon>
        <taxon>Actinomycetota</taxon>
        <taxon>Actinomycetes</taxon>
        <taxon>Micromonosporales</taxon>
        <taxon>Micromonosporaceae</taxon>
        <taxon>Pilimelia</taxon>
    </lineage>
</organism>
<reference evidence="2" key="1">
    <citation type="journal article" date="2014" name="Int. J. Syst. Evol. Microbiol.">
        <title>Complete genome sequence of Corynebacterium casei LMG S-19264T (=DSM 44701T), isolated from a smear-ripened cheese.</title>
        <authorList>
            <consortium name="US DOE Joint Genome Institute (JGI-PGF)"/>
            <person name="Walter F."/>
            <person name="Albersmeier A."/>
            <person name="Kalinowski J."/>
            <person name="Ruckert C."/>
        </authorList>
    </citation>
    <scope>NUCLEOTIDE SEQUENCE</scope>
    <source>
        <strain evidence="2">JCM 3090</strain>
    </source>
</reference>
<dbReference type="SUPFAM" id="SSF54292">
    <property type="entry name" value="2Fe-2S ferredoxin-like"/>
    <property type="match status" value="1"/>
</dbReference>
<name>A0A8J3FAX0_9ACTN</name>
<sequence>MRVSIDGRGYDVEPGRTVAAVLLELGRVSWRATRRGRPRGVFCGIGVCFDCLVDVNDTPDVRACQRVLADGDRVRTVPT</sequence>
<protein>
    <submittedName>
        <fullName evidence="2">Proline dehydrogenase</fullName>
    </submittedName>
</protein>
<comment type="caution">
    <text evidence="2">The sequence shown here is derived from an EMBL/GenBank/DDBJ whole genome shotgun (WGS) entry which is preliminary data.</text>
</comment>
<gene>
    <name evidence="2" type="ORF">GCM10010123_05470</name>
</gene>
<keyword evidence="3" id="KW-1185">Reference proteome</keyword>
<dbReference type="Proteomes" id="UP000649739">
    <property type="component" value="Unassembled WGS sequence"/>
</dbReference>
<dbReference type="GO" id="GO:0051536">
    <property type="term" value="F:iron-sulfur cluster binding"/>
    <property type="evidence" value="ECO:0007669"/>
    <property type="project" value="InterPro"/>
</dbReference>
<accession>A0A8J3FAX0</accession>
<dbReference type="Gene3D" id="3.10.20.440">
    <property type="entry name" value="2Fe-2S iron-sulphur cluster binding domain, sarcosine oxidase, alpha subunit, N-terminal domain"/>
    <property type="match status" value="1"/>
</dbReference>
<dbReference type="InterPro" id="IPR042204">
    <property type="entry name" value="2Fe-2S-bd_N"/>
</dbReference>
<dbReference type="InterPro" id="IPR036010">
    <property type="entry name" value="2Fe-2S_ferredoxin-like_sf"/>
</dbReference>